<keyword evidence="4 6" id="KW-1133">Transmembrane helix</keyword>
<feature type="transmembrane region" description="Helical" evidence="6">
    <location>
        <begin position="101"/>
        <end position="124"/>
    </location>
</feature>
<keyword evidence="5 6" id="KW-0472">Membrane</keyword>
<feature type="transmembrane region" description="Helical" evidence="6">
    <location>
        <begin position="303"/>
        <end position="325"/>
    </location>
</feature>
<feature type="transmembrane region" description="Helical" evidence="6">
    <location>
        <begin position="212"/>
        <end position="236"/>
    </location>
</feature>
<feature type="transmembrane region" description="Helical" evidence="6">
    <location>
        <begin position="45"/>
        <end position="66"/>
    </location>
</feature>
<protein>
    <submittedName>
        <fullName evidence="8">MFS transporter</fullName>
    </submittedName>
</protein>
<dbReference type="AlphaFoldDB" id="A0A2N0Z079"/>
<accession>A0A2N0Z079</accession>
<reference evidence="8 9" key="1">
    <citation type="journal article" date="2003" name="Int. J. Syst. Evol. Microbiol.">
        <title>Bacillus nealsonii sp. nov., isolated from a spacecraft-assembly facility, whose spores are gamma-radiation resistant.</title>
        <authorList>
            <person name="Venkateswaran K."/>
            <person name="Kempf M."/>
            <person name="Chen F."/>
            <person name="Satomi M."/>
            <person name="Nicholson W."/>
            <person name="Kern R."/>
        </authorList>
    </citation>
    <scope>NUCLEOTIDE SEQUENCE [LARGE SCALE GENOMIC DNA]</scope>
    <source>
        <strain evidence="8 9">FO-92</strain>
    </source>
</reference>
<dbReference type="OrthoDB" id="9797740at2"/>
<dbReference type="Proteomes" id="UP000233375">
    <property type="component" value="Unassembled WGS sequence"/>
</dbReference>
<proteinExistence type="predicted"/>
<keyword evidence="2" id="KW-0813">Transport</keyword>
<dbReference type="InterPro" id="IPR052524">
    <property type="entry name" value="MFS_Cyanate_Porter"/>
</dbReference>
<dbReference type="InterPro" id="IPR011701">
    <property type="entry name" value="MFS"/>
</dbReference>
<dbReference type="RefSeq" id="WP_101177937.1">
    <property type="nucleotide sequence ID" value="NZ_PISE01000031.1"/>
</dbReference>
<comment type="subcellular location">
    <subcellularLocation>
        <location evidence="1">Cell membrane</location>
        <topology evidence="1">Multi-pass membrane protein</topology>
    </subcellularLocation>
</comment>
<feature type="domain" description="Major facilitator superfamily (MFS) profile" evidence="7">
    <location>
        <begin position="8"/>
        <end position="391"/>
    </location>
</feature>
<feature type="transmembrane region" description="Helical" evidence="6">
    <location>
        <begin position="365"/>
        <end position="385"/>
    </location>
</feature>
<keyword evidence="3 6" id="KW-0812">Transmembrane</keyword>
<evidence type="ECO:0000256" key="6">
    <source>
        <dbReference type="SAM" id="Phobius"/>
    </source>
</evidence>
<feature type="transmembrane region" description="Helical" evidence="6">
    <location>
        <begin position="279"/>
        <end position="297"/>
    </location>
</feature>
<evidence type="ECO:0000256" key="5">
    <source>
        <dbReference type="ARBA" id="ARBA00023136"/>
    </source>
</evidence>
<feature type="transmembrane region" description="Helical" evidence="6">
    <location>
        <begin position="7"/>
        <end position="25"/>
    </location>
</feature>
<evidence type="ECO:0000256" key="2">
    <source>
        <dbReference type="ARBA" id="ARBA00022448"/>
    </source>
</evidence>
<evidence type="ECO:0000256" key="4">
    <source>
        <dbReference type="ARBA" id="ARBA00022989"/>
    </source>
</evidence>
<evidence type="ECO:0000259" key="7">
    <source>
        <dbReference type="PROSITE" id="PS50850"/>
    </source>
</evidence>
<feature type="transmembrane region" description="Helical" evidence="6">
    <location>
        <begin position="136"/>
        <end position="157"/>
    </location>
</feature>
<feature type="transmembrane region" description="Helical" evidence="6">
    <location>
        <begin position="248"/>
        <end position="267"/>
    </location>
</feature>
<evidence type="ECO:0000256" key="3">
    <source>
        <dbReference type="ARBA" id="ARBA00022692"/>
    </source>
</evidence>
<dbReference type="InterPro" id="IPR036259">
    <property type="entry name" value="MFS_trans_sf"/>
</dbReference>
<gene>
    <name evidence="8" type="ORF">CWS01_14655</name>
</gene>
<dbReference type="SUPFAM" id="SSF103473">
    <property type="entry name" value="MFS general substrate transporter"/>
    <property type="match status" value="1"/>
</dbReference>
<dbReference type="PROSITE" id="PS50850">
    <property type="entry name" value="MFS"/>
    <property type="match status" value="1"/>
</dbReference>
<dbReference type="EMBL" id="PISE01000031">
    <property type="protein sequence ID" value="PKG22916.1"/>
    <property type="molecule type" value="Genomic_DNA"/>
</dbReference>
<name>A0A2N0Z079_9BACI</name>
<dbReference type="GO" id="GO:0005886">
    <property type="term" value="C:plasma membrane"/>
    <property type="evidence" value="ECO:0007669"/>
    <property type="project" value="UniProtKB-SubCell"/>
</dbReference>
<dbReference type="InterPro" id="IPR020846">
    <property type="entry name" value="MFS_dom"/>
</dbReference>
<organism evidence="8 9">
    <name type="scientific">Niallia nealsonii</name>
    <dbReference type="NCBI Taxonomy" id="115979"/>
    <lineage>
        <taxon>Bacteria</taxon>
        <taxon>Bacillati</taxon>
        <taxon>Bacillota</taxon>
        <taxon>Bacilli</taxon>
        <taxon>Bacillales</taxon>
        <taxon>Bacillaceae</taxon>
        <taxon>Niallia</taxon>
    </lineage>
</organism>
<feature type="transmembrane region" description="Helical" evidence="6">
    <location>
        <begin position="337"/>
        <end position="359"/>
    </location>
</feature>
<dbReference type="Gene3D" id="1.20.1250.20">
    <property type="entry name" value="MFS general substrate transporter like domains"/>
    <property type="match status" value="2"/>
</dbReference>
<dbReference type="Pfam" id="PF07690">
    <property type="entry name" value="MFS_1"/>
    <property type="match status" value="1"/>
</dbReference>
<sequence>MDQPKKMYIIWSIFALFMISMNLRASITSISPVLENIKTDLQMSSISVSLLTSLPVFCMGIFAPVAGKLSERFGLELTIALSILLIGAATALRLVASIPLLLLLTAVFTGIGIAIAGPLISGYIKKNFPASSSSMIGVYSAGMGIGASLSAGFVVPVMHAFHNSWNNALAIWALFAVIGFIVWVPIIKTAHQRTMTEEKSIMKKSRLPWGNRYVWLLTIIFGLQSGIYYSLATWLAPKVQEIGYSATYAATAVTVFSITQMIASFIIPMLINNRSNRKPWMMLCALFSFVGITLLMIGNIPPLISAALIGIGSGGLFPITMILPLDATSTPKEASQWTAMIQFGGYMLSGFIPIFVGAVKDITHTYNIAFVALLFILVTLMLMTLQVKSKKQAASSLDEEIKTLGA</sequence>
<dbReference type="GO" id="GO:0022857">
    <property type="term" value="F:transmembrane transporter activity"/>
    <property type="evidence" value="ECO:0007669"/>
    <property type="project" value="InterPro"/>
</dbReference>
<dbReference type="PANTHER" id="PTHR23523:SF2">
    <property type="entry name" value="2-NITROIMIDAZOLE TRANSPORTER"/>
    <property type="match status" value="1"/>
</dbReference>
<evidence type="ECO:0000256" key="1">
    <source>
        <dbReference type="ARBA" id="ARBA00004651"/>
    </source>
</evidence>
<evidence type="ECO:0000313" key="9">
    <source>
        <dbReference type="Proteomes" id="UP000233375"/>
    </source>
</evidence>
<evidence type="ECO:0000313" key="8">
    <source>
        <dbReference type="EMBL" id="PKG22916.1"/>
    </source>
</evidence>
<dbReference type="PANTHER" id="PTHR23523">
    <property type="match status" value="1"/>
</dbReference>
<feature type="transmembrane region" description="Helical" evidence="6">
    <location>
        <begin position="169"/>
        <end position="191"/>
    </location>
</feature>
<feature type="transmembrane region" description="Helical" evidence="6">
    <location>
        <begin position="73"/>
        <end position="95"/>
    </location>
</feature>
<keyword evidence="9" id="KW-1185">Reference proteome</keyword>
<comment type="caution">
    <text evidence="8">The sequence shown here is derived from an EMBL/GenBank/DDBJ whole genome shotgun (WGS) entry which is preliminary data.</text>
</comment>